<accession>A0A1F7RQF1</accession>
<evidence type="ECO:0000313" key="3">
    <source>
        <dbReference type="Proteomes" id="UP000178526"/>
    </source>
</evidence>
<organism evidence="2 3">
    <name type="scientific">Candidatus Schekmanbacteria bacterium GWA2_38_11</name>
    <dbReference type="NCBI Taxonomy" id="1817876"/>
    <lineage>
        <taxon>Bacteria</taxon>
        <taxon>Candidatus Schekmaniibacteriota</taxon>
    </lineage>
</organism>
<protein>
    <submittedName>
        <fullName evidence="2">Uncharacterized protein</fullName>
    </submittedName>
</protein>
<proteinExistence type="predicted"/>
<sequence>MHFEVECGGVEKGFKRIFIILLIAGLIGSRIGQASCLTIRGKMPRLLHKELKLGKGDFSRP</sequence>
<dbReference type="Proteomes" id="UP000178526">
    <property type="component" value="Unassembled WGS sequence"/>
</dbReference>
<dbReference type="AlphaFoldDB" id="A0A1F7RQF1"/>
<gene>
    <name evidence="2" type="ORF">A2042_00045</name>
</gene>
<keyword evidence="1" id="KW-1133">Transmembrane helix</keyword>
<evidence type="ECO:0000256" key="1">
    <source>
        <dbReference type="SAM" id="Phobius"/>
    </source>
</evidence>
<keyword evidence="1" id="KW-0472">Membrane</keyword>
<comment type="caution">
    <text evidence="2">The sequence shown here is derived from an EMBL/GenBank/DDBJ whole genome shotgun (WGS) entry which is preliminary data.</text>
</comment>
<feature type="transmembrane region" description="Helical" evidence="1">
    <location>
        <begin position="17"/>
        <end position="39"/>
    </location>
</feature>
<reference evidence="2 3" key="1">
    <citation type="journal article" date="2016" name="Nat. Commun.">
        <title>Thousands of microbial genomes shed light on interconnected biogeochemical processes in an aquifer system.</title>
        <authorList>
            <person name="Anantharaman K."/>
            <person name="Brown C.T."/>
            <person name="Hug L.A."/>
            <person name="Sharon I."/>
            <person name="Castelle C.J."/>
            <person name="Probst A.J."/>
            <person name="Thomas B.C."/>
            <person name="Singh A."/>
            <person name="Wilkins M.J."/>
            <person name="Karaoz U."/>
            <person name="Brodie E.L."/>
            <person name="Williams K.H."/>
            <person name="Hubbard S.S."/>
            <person name="Banfield J.F."/>
        </authorList>
    </citation>
    <scope>NUCLEOTIDE SEQUENCE [LARGE SCALE GENOMIC DNA]</scope>
</reference>
<keyword evidence="1" id="KW-0812">Transmembrane</keyword>
<name>A0A1F7RQF1_9BACT</name>
<evidence type="ECO:0000313" key="2">
    <source>
        <dbReference type="EMBL" id="OGL43107.1"/>
    </source>
</evidence>
<dbReference type="EMBL" id="MGDB01000012">
    <property type="protein sequence ID" value="OGL43107.1"/>
    <property type="molecule type" value="Genomic_DNA"/>
</dbReference>